<keyword evidence="6 7" id="KW-0472">Membrane</keyword>
<comment type="similarity">
    <text evidence="7">Belongs to the binding-protein-dependent transport system permease family.</text>
</comment>
<evidence type="ECO:0000259" key="8">
    <source>
        <dbReference type="PROSITE" id="PS50928"/>
    </source>
</evidence>
<dbReference type="Pfam" id="PF19300">
    <property type="entry name" value="BPD_transp_1_N"/>
    <property type="match status" value="1"/>
</dbReference>
<keyword evidence="2 7" id="KW-0813">Transport</keyword>
<dbReference type="InterPro" id="IPR000515">
    <property type="entry name" value="MetI-like"/>
</dbReference>
<evidence type="ECO:0000256" key="4">
    <source>
        <dbReference type="ARBA" id="ARBA00022692"/>
    </source>
</evidence>
<feature type="transmembrane region" description="Helical" evidence="7">
    <location>
        <begin position="12"/>
        <end position="29"/>
    </location>
</feature>
<comment type="caution">
    <text evidence="9">The sequence shown here is derived from an EMBL/GenBank/DDBJ whole genome shotgun (WGS) entry which is preliminary data.</text>
</comment>
<organism evidence="9 10">
    <name type="scientific">Solobacterium moorei</name>
    <dbReference type="NCBI Taxonomy" id="102148"/>
    <lineage>
        <taxon>Bacteria</taxon>
        <taxon>Bacillati</taxon>
        <taxon>Bacillota</taxon>
        <taxon>Erysipelotrichia</taxon>
        <taxon>Erysipelotrichales</taxon>
        <taxon>Erysipelotrichaceae</taxon>
        <taxon>Solobacterium</taxon>
    </lineage>
</organism>
<dbReference type="Pfam" id="PF00528">
    <property type="entry name" value="BPD_transp_1"/>
    <property type="match status" value="1"/>
</dbReference>
<dbReference type="SUPFAM" id="SSF161098">
    <property type="entry name" value="MetI-like"/>
    <property type="match status" value="1"/>
</dbReference>
<dbReference type="Gene3D" id="1.10.3720.10">
    <property type="entry name" value="MetI-like"/>
    <property type="match status" value="1"/>
</dbReference>
<protein>
    <submittedName>
        <fullName evidence="9">ABC transporter permease</fullName>
    </submittedName>
</protein>
<dbReference type="CDD" id="cd06261">
    <property type="entry name" value="TM_PBP2"/>
    <property type="match status" value="1"/>
</dbReference>
<evidence type="ECO:0000256" key="7">
    <source>
        <dbReference type="RuleBase" id="RU363032"/>
    </source>
</evidence>
<feature type="transmembrane region" description="Helical" evidence="7">
    <location>
        <begin position="274"/>
        <end position="300"/>
    </location>
</feature>
<evidence type="ECO:0000256" key="6">
    <source>
        <dbReference type="ARBA" id="ARBA00023136"/>
    </source>
</evidence>
<evidence type="ECO:0000256" key="2">
    <source>
        <dbReference type="ARBA" id="ARBA00022448"/>
    </source>
</evidence>
<feature type="transmembrane region" description="Helical" evidence="7">
    <location>
        <begin position="232"/>
        <end position="254"/>
    </location>
</feature>
<dbReference type="PANTHER" id="PTHR43163">
    <property type="entry name" value="DIPEPTIDE TRANSPORT SYSTEM PERMEASE PROTEIN DPPB-RELATED"/>
    <property type="match status" value="1"/>
</dbReference>
<evidence type="ECO:0000313" key="10">
    <source>
        <dbReference type="Proteomes" id="UP000284731"/>
    </source>
</evidence>
<dbReference type="AlphaFoldDB" id="A0A412PE48"/>
<keyword evidence="4 7" id="KW-0812">Transmembrane</keyword>
<dbReference type="Proteomes" id="UP000284731">
    <property type="component" value="Unassembled WGS sequence"/>
</dbReference>
<feature type="transmembrane region" description="Helical" evidence="7">
    <location>
        <begin position="173"/>
        <end position="190"/>
    </location>
</feature>
<dbReference type="PANTHER" id="PTHR43163:SF6">
    <property type="entry name" value="DIPEPTIDE TRANSPORT SYSTEM PERMEASE PROTEIN DPPB-RELATED"/>
    <property type="match status" value="1"/>
</dbReference>
<feature type="transmembrane region" description="Helical" evidence="7">
    <location>
        <begin position="99"/>
        <end position="124"/>
    </location>
</feature>
<accession>A0A412PE48</accession>
<reference evidence="9 10" key="1">
    <citation type="submission" date="2018-08" db="EMBL/GenBank/DDBJ databases">
        <title>A genome reference for cultivated species of the human gut microbiota.</title>
        <authorList>
            <person name="Zou Y."/>
            <person name="Xue W."/>
            <person name="Luo G."/>
        </authorList>
    </citation>
    <scope>NUCLEOTIDE SEQUENCE [LARGE SCALE GENOMIC DNA]</scope>
    <source>
        <strain evidence="9 10">AF18-46</strain>
    </source>
</reference>
<comment type="subcellular location">
    <subcellularLocation>
        <location evidence="1 7">Cell membrane</location>
        <topology evidence="1 7">Multi-pass membrane protein</topology>
    </subcellularLocation>
</comment>
<dbReference type="RefSeq" id="WP_118764549.1">
    <property type="nucleotide sequence ID" value="NZ_CABJCF010000002.1"/>
</dbReference>
<dbReference type="InterPro" id="IPR035906">
    <property type="entry name" value="MetI-like_sf"/>
</dbReference>
<evidence type="ECO:0000256" key="3">
    <source>
        <dbReference type="ARBA" id="ARBA00022475"/>
    </source>
</evidence>
<proteinExistence type="inferred from homology"/>
<feature type="domain" description="ABC transmembrane type-1" evidence="8">
    <location>
        <begin position="97"/>
        <end position="293"/>
    </location>
</feature>
<dbReference type="GO" id="GO:0055085">
    <property type="term" value="P:transmembrane transport"/>
    <property type="evidence" value="ECO:0007669"/>
    <property type="project" value="InterPro"/>
</dbReference>
<dbReference type="EMBL" id="QRWX01000002">
    <property type="protein sequence ID" value="RGT55936.1"/>
    <property type="molecule type" value="Genomic_DNA"/>
</dbReference>
<dbReference type="GO" id="GO:0005886">
    <property type="term" value="C:plasma membrane"/>
    <property type="evidence" value="ECO:0007669"/>
    <property type="project" value="UniProtKB-SubCell"/>
</dbReference>
<name>A0A412PE48_9FIRM</name>
<sequence length="313" mass="35186">MKYFIKRLLRTIPIVIGVTLITFSLIYLSPSDPAHMHFHQAGAPATEEMLEQFRHEHHLDEPFFIQYQNWWVSFLKGDLGTSYQDGRPVFEKLMKAAPYTISIAINSMVLTLVISLPLGIYCAYRKQSRLSKLIDAITQVGISIPTFIIGLLLLYLFTSVFHIFSVLPKDNTGVIMPSLTIMLGMSFRYIKQIQKIVSHELEKDYIRGLRARGIGTVSILFHTVLRSAMVEVITLTAVSFGSLLSGVALIETIFNWPGLGKLLIDAVISKDIPIIQGVVVWLVLAYVMINLVADVFYGIFDPRIRLGGDSHEA</sequence>
<dbReference type="PROSITE" id="PS50928">
    <property type="entry name" value="ABC_TM1"/>
    <property type="match status" value="1"/>
</dbReference>
<evidence type="ECO:0000313" key="9">
    <source>
        <dbReference type="EMBL" id="RGT55936.1"/>
    </source>
</evidence>
<evidence type="ECO:0000256" key="1">
    <source>
        <dbReference type="ARBA" id="ARBA00004651"/>
    </source>
</evidence>
<dbReference type="InterPro" id="IPR045621">
    <property type="entry name" value="BPD_transp_1_N"/>
</dbReference>
<gene>
    <name evidence="9" type="ORF">DWX20_03780</name>
</gene>
<feature type="transmembrane region" description="Helical" evidence="7">
    <location>
        <begin position="144"/>
        <end position="167"/>
    </location>
</feature>
<evidence type="ECO:0000256" key="5">
    <source>
        <dbReference type="ARBA" id="ARBA00022989"/>
    </source>
</evidence>
<keyword evidence="3" id="KW-1003">Cell membrane</keyword>
<keyword evidence="5 7" id="KW-1133">Transmembrane helix</keyword>